<proteinExistence type="predicted"/>
<accession>A0A6J5KSF8</accession>
<reference evidence="1" key="1">
    <citation type="submission" date="2020-04" db="EMBL/GenBank/DDBJ databases">
        <authorList>
            <person name="Chiriac C."/>
            <person name="Salcher M."/>
            <person name="Ghai R."/>
            <person name="Kavagutti S V."/>
        </authorList>
    </citation>
    <scope>NUCLEOTIDE SEQUENCE</scope>
</reference>
<organism evidence="1">
    <name type="scientific">uncultured Caudovirales phage</name>
    <dbReference type="NCBI Taxonomy" id="2100421"/>
    <lineage>
        <taxon>Viruses</taxon>
        <taxon>Duplodnaviria</taxon>
        <taxon>Heunggongvirae</taxon>
        <taxon>Uroviricota</taxon>
        <taxon>Caudoviricetes</taxon>
        <taxon>Peduoviridae</taxon>
        <taxon>Maltschvirus</taxon>
        <taxon>Maltschvirus maltsch</taxon>
    </lineage>
</organism>
<protein>
    <submittedName>
        <fullName evidence="1">Uncharacterized protein</fullName>
    </submittedName>
</protein>
<sequence>MTQKFRIDNPAAVVERMSDFARTTHNDVLANAVAHAASRLAHQGAVCENPLTMAEFKIIRPFLNA</sequence>
<dbReference type="EMBL" id="LR796167">
    <property type="protein sequence ID" value="CAB4122960.1"/>
    <property type="molecule type" value="Genomic_DNA"/>
</dbReference>
<gene>
    <name evidence="1" type="ORF">UFOVP29_119</name>
</gene>
<name>A0A6J5KSF8_9CAUD</name>
<evidence type="ECO:0000313" key="1">
    <source>
        <dbReference type="EMBL" id="CAB4122960.1"/>
    </source>
</evidence>